<feature type="transmembrane region" description="Helical" evidence="1">
    <location>
        <begin position="42"/>
        <end position="59"/>
    </location>
</feature>
<keyword evidence="3" id="KW-1185">Reference proteome</keyword>
<accession>A0ABN1UEE2</accession>
<keyword evidence="1" id="KW-1133">Transmembrane helix</keyword>
<comment type="caution">
    <text evidence="2">The sequence shown here is derived from an EMBL/GenBank/DDBJ whole genome shotgun (WGS) entry which is preliminary data.</text>
</comment>
<name>A0ABN1UEE2_9ACTN</name>
<gene>
    <name evidence="2" type="ORF">GCM10009606_17550</name>
</gene>
<dbReference type="Proteomes" id="UP001499979">
    <property type="component" value="Unassembled WGS sequence"/>
</dbReference>
<keyword evidence="1" id="KW-0812">Transmembrane</keyword>
<evidence type="ECO:0000313" key="3">
    <source>
        <dbReference type="Proteomes" id="UP001499979"/>
    </source>
</evidence>
<dbReference type="EMBL" id="BAAAJE010000006">
    <property type="protein sequence ID" value="GAA1138213.1"/>
    <property type="molecule type" value="Genomic_DNA"/>
</dbReference>
<evidence type="ECO:0000256" key="1">
    <source>
        <dbReference type="SAM" id="Phobius"/>
    </source>
</evidence>
<reference evidence="2 3" key="1">
    <citation type="journal article" date="2019" name="Int. J. Syst. Evol. Microbiol.">
        <title>The Global Catalogue of Microorganisms (GCM) 10K type strain sequencing project: providing services to taxonomists for standard genome sequencing and annotation.</title>
        <authorList>
            <consortium name="The Broad Institute Genomics Platform"/>
            <consortium name="The Broad Institute Genome Sequencing Center for Infectious Disease"/>
            <person name="Wu L."/>
            <person name="Ma J."/>
        </authorList>
    </citation>
    <scope>NUCLEOTIDE SEQUENCE [LARGE SCALE GENOMIC DNA]</scope>
    <source>
        <strain evidence="2 3">JCM 11813</strain>
    </source>
</reference>
<evidence type="ECO:0000313" key="2">
    <source>
        <dbReference type="EMBL" id="GAA1138213.1"/>
    </source>
</evidence>
<organism evidence="2 3">
    <name type="scientific">Nocardioides aquiterrae</name>
    <dbReference type="NCBI Taxonomy" id="203799"/>
    <lineage>
        <taxon>Bacteria</taxon>
        <taxon>Bacillati</taxon>
        <taxon>Actinomycetota</taxon>
        <taxon>Actinomycetes</taxon>
        <taxon>Propionibacteriales</taxon>
        <taxon>Nocardioidaceae</taxon>
        <taxon>Nocardioides</taxon>
    </lineage>
</organism>
<sequence>MRRPSIPETRTTKALVAAICAYECAAICTGHVPTITTLNRRWPALGVVLVGALALHFWTPAPI</sequence>
<proteinExistence type="predicted"/>
<protein>
    <submittedName>
        <fullName evidence="2">Uncharacterized protein</fullName>
    </submittedName>
</protein>
<keyword evidence="1" id="KW-0472">Membrane</keyword>